<dbReference type="AlphaFoldDB" id="A0A501Q0P8"/>
<organism evidence="2 3">
    <name type="scientific">Flavobacterium microcysteis</name>
    <dbReference type="NCBI Taxonomy" id="2596891"/>
    <lineage>
        <taxon>Bacteria</taxon>
        <taxon>Pseudomonadati</taxon>
        <taxon>Bacteroidota</taxon>
        <taxon>Flavobacteriia</taxon>
        <taxon>Flavobacteriales</taxon>
        <taxon>Flavobacteriaceae</taxon>
        <taxon>Flavobacterium</taxon>
    </lineage>
</organism>
<sequence>MDETLRIYWELYNEIFSNELMIHKSHNLLRNFEEEFIDGPILELGCGQSNFLVEFSKTGKEIFAVDNEEFQLNLLKKRIESYAGKDAGKLRLLNITIPEKEIPQEVFSLVIASDFLHFFSINECKNIISQIIARTQKGSLIFVRVHSQSHSYSNSPDPELHKYFKHFFTETDLMELFDEKYFDRMIFSNTVQNIRSKFTREMEIKWTEKILDEYQIFDPQERQEQFEEANKELNIGYLECIYRRK</sequence>
<name>A0A501Q0P8_9FLAO</name>
<comment type="caution">
    <text evidence="2">The sequence shown here is derived from an EMBL/GenBank/DDBJ whole genome shotgun (WGS) entry which is preliminary data.</text>
</comment>
<keyword evidence="2" id="KW-0808">Transferase</keyword>
<dbReference type="OrthoDB" id="9804312at2"/>
<protein>
    <submittedName>
        <fullName evidence="2">Class I SAM-dependent methyltransferase</fullName>
    </submittedName>
</protein>
<accession>A0A501Q0P8</accession>
<reference evidence="2 3" key="1">
    <citation type="submission" date="2019-06" db="EMBL/GenBank/DDBJ databases">
        <title>Flavobacterium sp. MaA-Y11 from geoumgang.</title>
        <authorList>
            <person name="Jeong S."/>
        </authorList>
    </citation>
    <scope>NUCLEOTIDE SEQUENCE [LARGE SCALE GENOMIC DNA]</scope>
    <source>
        <strain evidence="2 3">MaA-Y11</strain>
    </source>
</reference>
<keyword evidence="2" id="KW-0489">Methyltransferase</keyword>
<feature type="domain" description="Methyltransferase" evidence="1">
    <location>
        <begin position="41"/>
        <end position="135"/>
    </location>
</feature>
<dbReference type="InterPro" id="IPR041698">
    <property type="entry name" value="Methyltransf_25"/>
</dbReference>
<dbReference type="Gene3D" id="3.40.50.150">
    <property type="entry name" value="Vaccinia Virus protein VP39"/>
    <property type="match status" value="1"/>
</dbReference>
<proteinExistence type="predicted"/>
<dbReference type="GO" id="GO:0032259">
    <property type="term" value="P:methylation"/>
    <property type="evidence" value="ECO:0007669"/>
    <property type="project" value="UniProtKB-KW"/>
</dbReference>
<dbReference type="GO" id="GO:0008168">
    <property type="term" value="F:methyltransferase activity"/>
    <property type="evidence" value="ECO:0007669"/>
    <property type="project" value="UniProtKB-KW"/>
</dbReference>
<evidence type="ECO:0000313" key="3">
    <source>
        <dbReference type="Proteomes" id="UP000319175"/>
    </source>
</evidence>
<evidence type="ECO:0000313" key="2">
    <source>
        <dbReference type="EMBL" id="TPD65988.1"/>
    </source>
</evidence>
<dbReference type="InterPro" id="IPR029063">
    <property type="entry name" value="SAM-dependent_MTases_sf"/>
</dbReference>
<dbReference type="RefSeq" id="WP_140002714.1">
    <property type="nucleotide sequence ID" value="NZ_VFJE01000056.1"/>
</dbReference>
<evidence type="ECO:0000259" key="1">
    <source>
        <dbReference type="Pfam" id="PF13649"/>
    </source>
</evidence>
<dbReference type="EMBL" id="VFJE01000056">
    <property type="protein sequence ID" value="TPD65988.1"/>
    <property type="molecule type" value="Genomic_DNA"/>
</dbReference>
<dbReference type="Proteomes" id="UP000319175">
    <property type="component" value="Unassembled WGS sequence"/>
</dbReference>
<keyword evidence="3" id="KW-1185">Reference proteome</keyword>
<dbReference type="Pfam" id="PF13649">
    <property type="entry name" value="Methyltransf_25"/>
    <property type="match status" value="1"/>
</dbReference>
<gene>
    <name evidence="2" type="ORF">FJA49_17575</name>
</gene>
<dbReference type="SUPFAM" id="SSF53335">
    <property type="entry name" value="S-adenosyl-L-methionine-dependent methyltransferases"/>
    <property type="match status" value="1"/>
</dbReference>